<feature type="compositionally biased region" description="Pro residues" evidence="1">
    <location>
        <begin position="234"/>
        <end position="250"/>
    </location>
</feature>
<protein>
    <recommendedName>
        <fullName evidence="6">LPXTG-motif cell wall anchor domain-containing protein</fullName>
    </recommendedName>
</protein>
<keyword evidence="5" id="KW-1185">Reference proteome</keyword>
<feature type="signal peptide" evidence="3">
    <location>
        <begin position="1"/>
        <end position="21"/>
    </location>
</feature>
<keyword evidence="2" id="KW-1133">Transmembrane helix</keyword>
<feature type="chain" id="PRO_5046891454" description="LPXTG-motif cell wall anchor domain-containing protein" evidence="3">
    <location>
        <begin position="22"/>
        <end position="451"/>
    </location>
</feature>
<comment type="caution">
    <text evidence="4">The sequence shown here is derived from an EMBL/GenBank/DDBJ whole genome shotgun (WGS) entry which is preliminary data.</text>
</comment>
<keyword evidence="2" id="KW-0812">Transmembrane</keyword>
<evidence type="ECO:0008006" key="6">
    <source>
        <dbReference type="Google" id="ProtNLM"/>
    </source>
</evidence>
<accession>A0ABP7U1V9</accession>
<feature type="region of interest" description="Disordered" evidence="1">
    <location>
        <begin position="231"/>
        <end position="253"/>
    </location>
</feature>
<reference evidence="5" key="1">
    <citation type="journal article" date="2019" name="Int. J. Syst. Evol. Microbiol.">
        <title>The Global Catalogue of Microorganisms (GCM) 10K type strain sequencing project: providing services to taxonomists for standard genome sequencing and annotation.</title>
        <authorList>
            <consortium name="The Broad Institute Genomics Platform"/>
            <consortium name="The Broad Institute Genome Sequencing Center for Infectious Disease"/>
            <person name="Wu L."/>
            <person name="Ma J."/>
        </authorList>
    </citation>
    <scope>NUCLEOTIDE SEQUENCE [LARGE SCALE GENOMIC DNA]</scope>
    <source>
        <strain evidence="5">JCM 17564</strain>
    </source>
</reference>
<dbReference type="Proteomes" id="UP001424459">
    <property type="component" value="Unassembled WGS sequence"/>
</dbReference>
<proteinExistence type="predicted"/>
<gene>
    <name evidence="4" type="ORF">GCM10022281_13370</name>
</gene>
<sequence length="451" mass="46683">MPRTLPFLACLLLSFGAAANAQTTTTPSNVVVPTPTPREGTVGPEQLRDFSLPGTRTTTAPATNDNTPAPTPRATAPATSPTPRPAPTERPATTASPTETSRAPAPTARPAETTASPTVERSAPVAVPSPVPVDQGTIRPTPALPSTDLGAPSTSLPVSTPLPTPTATEAPSSNWWAWLIAAALAGGAIALLFHQRRRRSTAGGYEEPVAPYAEPAPEPVQPVRPLERAALQPAPAPAPSPAPAPAPAPAPTGIVSTRLRAAPAAPVAAPTAPEPAVPVGAVVSTRLRSWIDLDLAMREIVIDSSEAILRFDLAIINGGAAAARDVIVEALAFNAGEQQSEELQKFFAQRAGSTDGIPEMAPMGSAVVSHEIRMPRAAIRAYEAQGRTLFVPIIAFNASYRAGATTGRTSAAWLLGREMPGSERLAPLLLGEGSSRLLGLGVRRLEDSVRR</sequence>
<evidence type="ECO:0000256" key="2">
    <source>
        <dbReference type="SAM" id="Phobius"/>
    </source>
</evidence>
<dbReference type="EMBL" id="BAABBR010000001">
    <property type="protein sequence ID" value="GAA4034555.1"/>
    <property type="molecule type" value="Genomic_DNA"/>
</dbReference>
<feature type="transmembrane region" description="Helical" evidence="2">
    <location>
        <begin position="175"/>
        <end position="193"/>
    </location>
</feature>
<feature type="compositionally biased region" description="Low complexity" evidence="1">
    <location>
        <begin position="151"/>
        <end position="170"/>
    </location>
</feature>
<name>A0ABP7U1V9_9SPHN</name>
<feature type="region of interest" description="Disordered" evidence="1">
    <location>
        <begin position="25"/>
        <end position="170"/>
    </location>
</feature>
<dbReference type="PRINTS" id="PR01217">
    <property type="entry name" value="PRICHEXTENSN"/>
</dbReference>
<dbReference type="RefSeq" id="WP_344696254.1">
    <property type="nucleotide sequence ID" value="NZ_BAABBR010000001.1"/>
</dbReference>
<evidence type="ECO:0000313" key="5">
    <source>
        <dbReference type="Proteomes" id="UP001424459"/>
    </source>
</evidence>
<evidence type="ECO:0000256" key="1">
    <source>
        <dbReference type="SAM" id="MobiDB-lite"/>
    </source>
</evidence>
<organism evidence="4 5">
    <name type="scientific">Sphingomonas rosea</name>
    <dbReference type="NCBI Taxonomy" id="335605"/>
    <lineage>
        <taxon>Bacteria</taxon>
        <taxon>Pseudomonadati</taxon>
        <taxon>Pseudomonadota</taxon>
        <taxon>Alphaproteobacteria</taxon>
        <taxon>Sphingomonadales</taxon>
        <taxon>Sphingomonadaceae</taxon>
        <taxon>Sphingomonas</taxon>
    </lineage>
</organism>
<keyword evidence="3" id="KW-0732">Signal</keyword>
<evidence type="ECO:0000256" key="3">
    <source>
        <dbReference type="SAM" id="SignalP"/>
    </source>
</evidence>
<feature type="compositionally biased region" description="Low complexity" evidence="1">
    <location>
        <begin position="55"/>
        <end position="79"/>
    </location>
</feature>
<keyword evidence="2" id="KW-0472">Membrane</keyword>
<feature type="compositionally biased region" description="Low complexity" evidence="1">
    <location>
        <begin position="89"/>
        <end position="128"/>
    </location>
</feature>
<evidence type="ECO:0000313" key="4">
    <source>
        <dbReference type="EMBL" id="GAA4034555.1"/>
    </source>
</evidence>